<dbReference type="EMBL" id="JADCNL010000001">
    <property type="protein sequence ID" value="KAG0498133.1"/>
    <property type="molecule type" value="Genomic_DNA"/>
</dbReference>
<gene>
    <name evidence="3" type="ORF">HPP92_002515</name>
    <name evidence="1" type="ORF">HPP92_002824</name>
    <name evidence="2" type="ORF">HPP92_002893</name>
</gene>
<reference evidence="4 5" key="1">
    <citation type="journal article" date="2020" name="Nat. Food">
        <title>A phased Vanilla planifolia genome enables genetic improvement of flavour and production.</title>
        <authorList>
            <person name="Hasing T."/>
            <person name="Tang H."/>
            <person name="Brym M."/>
            <person name="Khazi F."/>
            <person name="Huang T."/>
            <person name="Chambers A.H."/>
        </authorList>
    </citation>
    <scope>NUCLEOTIDE SEQUENCE [LARGE SCALE GENOMIC DNA]</scope>
    <source>
        <tissue evidence="1">Leaf</tissue>
    </source>
</reference>
<dbReference type="AlphaFoldDB" id="A0A835RWK3"/>
<dbReference type="PANTHER" id="PTHR34576">
    <property type="entry name" value="MEMBRANE-ASSOCIATED KINASE REGULATOR 6-RELATED"/>
    <property type="match status" value="1"/>
</dbReference>
<proteinExistence type="predicted"/>
<dbReference type="OrthoDB" id="1913205at2759"/>
<evidence type="ECO:0000313" key="2">
    <source>
        <dbReference type="EMBL" id="KAG0498202.1"/>
    </source>
</evidence>
<evidence type="ECO:0000313" key="3">
    <source>
        <dbReference type="EMBL" id="KAG0502443.1"/>
    </source>
</evidence>
<dbReference type="Proteomes" id="UP000636800">
    <property type="component" value="Chromosome 1"/>
</dbReference>
<comment type="caution">
    <text evidence="1">The sequence shown here is derived from an EMBL/GenBank/DDBJ whole genome shotgun (WGS) entry which is preliminary data.</text>
</comment>
<dbReference type="Proteomes" id="UP000639772">
    <property type="component" value="Chromosome 1"/>
</dbReference>
<keyword evidence="4" id="KW-1185">Reference proteome</keyword>
<dbReference type="EMBL" id="JADCNM010000001">
    <property type="protein sequence ID" value="KAG0502443.1"/>
    <property type="molecule type" value="Genomic_DNA"/>
</dbReference>
<evidence type="ECO:0000313" key="1">
    <source>
        <dbReference type="EMBL" id="KAG0498133.1"/>
    </source>
</evidence>
<dbReference type="EMBL" id="JADCNL010000001">
    <property type="protein sequence ID" value="KAG0498202.1"/>
    <property type="molecule type" value="Genomic_DNA"/>
</dbReference>
<organism evidence="1 4">
    <name type="scientific">Vanilla planifolia</name>
    <name type="common">Vanilla</name>
    <dbReference type="NCBI Taxonomy" id="51239"/>
    <lineage>
        <taxon>Eukaryota</taxon>
        <taxon>Viridiplantae</taxon>
        <taxon>Streptophyta</taxon>
        <taxon>Embryophyta</taxon>
        <taxon>Tracheophyta</taxon>
        <taxon>Spermatophyta</taxon>
        <taxon>Magnoliopsida</taxon>
        <taxon>Liliopsida</taxon>
        <taxon>Asparagales</taxon>
        <taxon>Orchidaceae</taxon>
        <taxon>Vanilloideae</taxon>
        <taxon>Vanilleae</taxon>
        <taxon>Vanilla</taxon>
    </lineage>
</organism>
<dbReference type="InterPro" id="IPR044699">
    <property type="entry name" value="MAKR6"/>
</dbReference>
<sequence>MEATLQISNDSFSLGRLQDSLRCSEDSFDHGSFIDMDPNLFSIRWIDLEPFDLNPVSCEFSVLVNPVEGHGDPVILQSKEWDDSHCRDSSPTLRIGSNKQKLSLLRLSLKSPGMILRKYLCFLIPLYKKVKKFKLVSPRRVQSCGDSLKGSPRRSNALSETEIFIHDAVLHCKKCNANEALGV</sequence>
<evidence type="ECO:0000313" key="5">
    <source>
        <dbReference type="Proteomes" id="UP000639772"/>
    </source>
</evidence>
<accession>A0A835RWK3</accession>
<dbReference type="PANTHER" id="PTHR34576:SF2">
    <property type="entry name" value="MEMBRANE-ASSOCIATED KINASE REGULATOR 6-RELATED"/>
    <property type="match status" value="1"/>
</dbReference>
<evidence type="ECO:0000313" key="4">
    <source>
        <dbReference type="Proteomes" id="UP000636800"/>
    </source>
</evidence>
<name>A0A835RWK3_VANPL</name>
<protein>
    <submittedName>
        <fullName evidence="1">Uncharacterized protein</fullName>
    </submittedName>
</protein>